<proteinExistence type="predicted"/>
<evidence type="ECO:0008006" key="4">
    <source>
        <dbReference type="Google" id="ProtNLM"/>
    </source>
</evidence>
<gene>
    <name evidence="2" type="ORF">BED41_15380</name>
</gene>
<feature type="transmembrane region" description="Helical" evidence="1">
    <location>
        <begin position="235"/>
        <end position="254"/>
    </location>
</feature>
<dbReference type="Proteomes" id="UP000093044">
    <property type="component" value="Chromosome"/>
</dbReference>
<dbReference type="RefSeq" id="WP_066748359.1">
    <property type="nucleotide sequence ID" value="NZ_CP016757.1"/>
</dbReference>
<keyword evidence="1" id="KW-1133">Transmembrane helix</keyword>
<feature type="transmembrane region" description="Helical" evidence="1">
    <location>
        <begin position="199"/>
        <end position="223"/>
    </location>
</feature>
<dbReference type="PANTHER" id="PTHR38139">
    <property type="entry name" value="GATE DOMAIN-CONTAINING PROTEIN"/>
    <property type="match status" value="1"/>
</dbReference>
<feature type="transmembrane region" description="Helical" evidence="1">
    <location>
        <begin position="53"/>
        <end position="75"/>
    </location>
</feature>
<dbReference type="KEGG" id="cpor:BED41_15380"/>
<feature type="transmembrane region" description="Helical" evidence="1">
    <location>
        <begin position="166"/>
        <end position="187"/>
    </location>
</feature>
<dbReference type="GeneID" id="83059228"/>
<dbReference type="InterPro" id="IPR038880">
    <property type="entry name" value="MJ0871-like"/>
</dbReference>
<feature type="transmembrane region" description="Helical" evidence="1">
    <location>
        <begin position="105"/>
        <end position="125"/>
    </location>
</feature>
<organism evidence="2 3">
    <name type="scientific">Cloacibacillus porcorum</name>
    <dbReference type="NCBI Taxonomy" id="1197717"/>
    <lineage>
        <taxon>Bacteria</taxon>
        <taxon>Thermotogati</taxon>
        <taxon>Synergistota</taxon>
        <taxon>Synergistia</taxon>
        <taxon>Synergistales</taxon>
        <taxon>Synergistaceae</taxon>
        <taxon>Cloacibacillus</taxon>
    </lineage>
</organism>
<protein>
    <recommendedName>
        <fullName evidence="4">Nucleoside recognition protein</fullName>
    </recommendedName>
</protein>
<sequence length="298" mass="31545">MDWRGLVAGELRLTFDILFGLLIGFAVLRSGLADRLMRRLVPHLQKAGIGSELGMALTLSLGSAKAGAAFIASALDSGKLSERSAKWGTLLLSFPAYLHRWPSTMVMATSMAGVSGAIFGSILLLRSAARFVLILFILKRGGAAEEAPADTASGGAAKDIRFNKRLLKTLPIAWFFFAVAYMLVPWAESTIKEWLLAGTILPLAALTVAAASIAHVSAALALAGGSLAAGELTTAQAVFALLLGNSFGIVTRLFRANAGYYFGLFSREMAKQLLFWNFTTTAGFAVLSIALAALPLLF</sequence>
<feature type="transmembrane region" description="Helical" evidence="1">
    <location>
        <begin position="274"/>
        <end position="297"/>
    </location>
</feature>
<keyword evidence="3" id="KW-1185">Reference proteome</keyword>
<dbReference type="EMBL" id="CP016757">
    <property type="protein sequence ID" value="ANZ46361.1"/>
    <property type="molecule type" value="Genomic_DNA"/>
</dbReference>
<feature type="transmembrane region" description="Helical" evidence="1">
    <location>
        <begin position="12"/>
        <end position="32"/>
    </location>
</feature>
<dbReference type="STRING" id="1197717.BED41_15380"/>
<keyword evidence="1" id="KW-0472">Membrane</keyword>
<keyword evidence="1" id="KW-0812">Transmembrane</keyword>
<reference evidence="2" key="1">
    <citation type="submission" date="2016-08" db="EMBL/GenBank/DDBJ databases">
        <title>Complete genome of Cloacibacillus porcorum.</title>
        <authorList>
            <person name="Looft T."/>
            <person name="Bayles D.O."/>
            <person name="Alt D.P."/>
        </authorList>
    </citation>
    <scope>NUCLEOTIDE SEQUENCE [LARGE SCALE GENOMIC DNA]</scope>
    <source>
        <strain evidence="2">CL-84</strain>
    </source>
</reference>
<dbReference type="OrthoDB" id="4168at2"/>
<accession>A0A1B2I8T0</accession>
<evidence type="ECO:0000313" key="3">
    <source>
        <dbReference type="Proteomes" id="UP000093044"/>
    </source>
</evidence>
<dbReference type="AlphaFoldDB" id="A0A1B2I8T0"/>
<evidence type="ECO:0000313" key="2">
    <source>
        <dbReference type="EMBL" id="ANZ46361.1"/>
    </source>
</evidence>
<evidence type="ECO:0000256" key="1">
    <source>
        <dbReference type="SAM" id="Phobius"/>
    </source>
</evidence>
<name>A0A1B2I8T0_9BACT</name>
<dbReference type="PANTHER" id="PTHR38139:SF1">
    <property type="entry name" value="NUCLEOSIDE TRANSPORTER_FEOB GTPASE GATE DOMAIN-CONTAINING PROTEIN"/>
    <property type="match status" value="1"/>
</dbReference>